<accession>A0A160TIG7</accession>
<evidence type="ECO:0000256" key="3">
    <source>
        <dbReference type="ARBA" id="ARBA00023163"/>
    </source>
</evidence>
<dbReference type="EMBL" id="CZQE01000180">
    <property type="protein sequence ID" value="CUS44790.1"/>
    <property type="molecule type" value="Genomic_DNA"/>
</dbReference>
<feature type="domain" description="IclR-ED" evidence="5">
    <location>
        <begin position="94"/>
        <end position="277"/>
    </location>
</feature>
<evidence type="ECO:0000256" key="2">
    <source>
        <dbReference type="ARBA" id="ARBA00023125"/>
    </source>
</evidence>
<proteinExistence type="predicted"/>
<dbReference type="GO" id="GO:0003677">
    <property type="term" value="F:DNA binding"/>
    <property type="evidence" value="ECO:0007669"/>
    <property type="project" value="UniProtKB-KW"/>
</dbReference>
<keyword evidence="1" id="KW-0805">Transcription regulation</keyword>
<dbReference type="PROSITE" id="PS51078">
    <property type="entry name" value="ICLR_ED"/>
    <property type="match status" value="1"/>
</dbReference>
<dbReference type="InterPro" id="IPR036388">
    <property type="entry name" value="WH-like_DNA-bd_sf"/>
</dbReference>
<dbReference type="SUPFAM" id="SSF46785">
    <property type="entry name" value="Winged helix' DNA-binding domain"/>
    <property type="match status" value="1"/>
</dbReference>
<evidence type="ECO:0000259" key="4">
    <source>
        <dbReference type="PROSITE" id="PS51077"/>
    </source>
</evidence>
<dbReference type="InterPro" id="IPR029016">
    <property type="entry name" value="GAF-like_dom_sf"/>
</dbReference>
<dbReference type="PROSITE" id="PS51077">
    <property type="entry name" value="HTH_ICLR"/>
    <property type="match status" value="1"/>
</dbReference>
<protein>
    <submittedName>
        <fullName evidence="6">Transcriptional regulator, IclR family</fullName>
    </submittedName>
</protein>
<dbReference type="GO" id="GO:0003700">
    <property type="term" value="F:DNA-binding transcription factor activity"/>
    <property type="evidence" value="ECO:0007669"/>
    <property type="project" value="TreeGrafter"/>
</dbReference>
<dbReference type="Pfam" id="PF01614">
    <property type="entry name" value="IclR_C"/>
    <property type="match status" value="1"/>
</dbReference>
<dbReference type="InterPro" id="IPR050707">
    <property type="entry name" value="HTH_MetabolicPath_Reg"/>
</dbReference>
<dbReference type="Pfam" id="PF09339">
    <property type="entry name" value="HTH_IclR"/>
    <property type="match status" value="1"/>
</dbReference>
<organism evidence="6">
    <name type="scientific">hydrothermal vent metagenome</name>
    <dbReference type="NCBI Taxonomy" id="652676"/>
    <lineage>
        <taxon>unclassified sequences</taxon>
        <taxon>metagenomes</taxon>
        <taxon>ecological metagenomes</taxon>
    </lineage>
</organism>
<dbReference type="InterPro" id="IPR011991">
    <property type="entry name" value="ArsR-like_HTH"/>
</dbReference>
<dbReference type="CDD" id="cd00090">
    <property type="entry name" value="HTH_ARSR"/>
    <property type="match status" value="1"/>
</dbReference>
<dbReference type="AlphaFoldDB" id="A0A160TIG7"/>
<feature type="domain" description="HTH iclR-type" evidence="4">
    <location>
        <begin position="32"/>
        <end position="93"/>
    </location>
</feature>
<dbReference type="Gene3D" id="1.10.10.10">
    <property type="entry name" value="Winged helix-like DNA-binding domain superfamily/Winged helix DNA-binding domain"/>
    <property type="match status" value="1"/>
</dbReference>
<dbReference type="InterPro" id="IPR014757">
    <property type="entry name" value="Tscrpt_reg_IclR_C"/>
</dbReference>
<dbReference type="PANTHER" id="PTHR30136">
    <property type="entry name" value="HELIX-TURN-HELIX TRANSCRIPTIONAL REGULATOR, ICLR FAMILY"/>
    <property type="match status" value="1"/>
</dbReference>
<name>A0A160TIG7_9ZZZZ</name>
<dbReference type="SMART" id="SM00346">
    <property type="entry name" value="HTH_ICLR"/>
    <property type="match status" value="1"/>
</dbReference>
<gene>
    <name evidence="6" type="ORF">MGWOODY_Smn1389</name>
</gene>
<keyword evidence="3" id="KW-0804">Transcription</keyword>
<evidence type="ECO:0000256" key="1">
    <source>
        <dbReference type="ARBA" id="ARBA00023015"/>
    </source>
</evidence>
<sequence>MIYLLRMSQQTLPDSHDRDPRRQAPTEGLGKIEAVATATAIIDFLAERGRKVSVQDVATMLGITKSRASRHLANLELLGLVGRQGSRGYELGWRLVRWGHIAAGRLDLVTLLDEYIVALARDIGLTVLLCTDAGGDAVVVRSIPAPQAIHIDVKPGLVLSLPHSPSARIAFAFQSRERREKLLGHLCAREPNFRIADRNEFMVQIADIQRHYVCWTRDKFNLGHGAVAAPVFDQDEQLRAVVTVMIPSSELGEQGPPRPLIDALLRCCSLCSRRLNSRFQFPVG</sequence>
<dbReference type="InterPro" id="IPR005471">
    <property type="entry name" value="Tscrpt_reg_IclR_N"/>
</dbReference>
<dbReference type="SUPFAM" id="SSF55781">
    <property type="entry name" value="GAF domain-like"/>
    <property type="match status" value="1"/>
</dbReference>
<dbReference type="Gene3D" id="3.30.450.40">
    <property type="match status" value="1"/>
</dbReference>
<keyword evidence="2" id="KW-0238">DNA-binding</keyword>
<reference evidence="6" key="1">
    <citation type="submission" date="2015-10" db="EMBL/GenBank/DDBJ databases">
        <authorList>
            <person name="Gilbert D.G."/>
        </authorList>
    </citation>
    <scope>NUCLEOTIDE SEQUENCE</scope>
</reference>
<evidence type="ECO:0000259" key="5">
    <source>
        <dbReference type="PROSITE" id="PS51078"/>
    </source>
</evidence>
<dbReference type="GO" id="GO:0045892">
    <property type="term" value="P:negative regulation of DNA-templated transcription"/>
    <property type="evidence" value="ECO:0007669"/>
    <property type="project" value="TreeGrafter"/>
</dbReference>
<dbReference type="InterPro" id="IPR036390">
    <property type="entry name" value="WH_DNA-bd_sf"/>
</dbReference>
<dbReference type="PANTHER" id="PTHR30136:SF8">
    <property type="entry name" value="TRANSCRIPTIONAL REGULATORY PROTEIN"/>
    <property type="match status" value="1"/>
</dbReference>
<evidence type="ECO:0000313" key="6">
    <source>
        <dbReference type="EMBL" id="CUS44790.1"/>
    </source>
</evidence>